<evidence type="ECO:0000313" key="2">
    <source>
        <dbReference type="Proteomes" id="UP000302163"/>
    </source>
</evidence>
<proteinExistence type="predicted"/>
<accession>A0A4V1G837</accession>
<organism evidence="1 2">
    <name type="scientific">Jejubacter calystegiae</name>
    <dbReference type="NCBI Taxonomy" id="2579935"/>
    <lineage>
        <taxon>Bacteria</taxon>
        <taxon>Pseudomonadati</taxon>
        <taxon>Pseudomonadota</taxon>
        <taxon>Gammaproteobacteria</taxon>
        <taxon>Enterobacterales</taxon>
        <taxon>Enterobacteriaceae</taxon>
        <taxon>Jejubacter</taxon>
    </lineage>
</organism>
<dbReference type="RefSeq" id="WP_138097943.1">
    <property type="nucleotide sequence ID" value="NZ_CP040428.1"/>
</dbReference>
<protein>
    <submittedName>
        <fullName evidence="1">Uncharacterized protein</fullName>
    </submittedName>
</protein>
<reference evidence="1 2" key="1">
    <citation type="submission" date="2019-05" db="EMBL/GenBank/DDBJ databases">
        <title>Complete genome sequence of Izhakiella calystegiae KSNA2, an endophyte isolated from beach morning glory (Calystegia soldanella).</title>
        <authorList>
            <person name="Jiang L."/>
            <person name="Jeong J.C."/>
            <person name="Kim C.Y."/>
            <person name="Kim D.H."/>
            <person name="Kim S.W."/>
            <person name="Lee j."/>
        </authorList>
    </citation>
    <scope>NUCLEOTIDE SEQUENCE [LARGE SCALE GENOMIC DNA]</scope>
    <source>
        <strain evidence="1 2">KSNA2</strain>
    </source>
</reference>
<keyword evidence="2" id="KW-1185">Reference proteome</keyword>
<dbReference type="EMBL" id="CP040428">
    <property type="protein sequence ID" value="QCT21787.1"/>
    <property type="molecule type" value="Genomic_DNA"/>
</dbReference>
<sequence length="64" mass="7637">MRKSKAEKLFCDAIEALRKCGESPENYCLSYMRGYMHVHKKSEYLHEWEDGTMRLKLTEGEQIH</sequence>
<name>A0A4V1G837_9ENTR</name>
<dbReference type="KEGG" id="izh:FEM41_20070"/>
<dbReference type="Proteomes" id="UP000302163">
    <property type="component" value="Chromosome"/>
</dbReference>
<evidence type="ECO:0000313" key="1">
    <source>
        <dbReference type="EMBL" id="QCT21787.1"/>
    </source>
</evidence>
<dbReference type="AlphaFoldDB" id="A0A4V1G837"/>
<gene>
    <name evidence="1" type="ORF">FEM41_20070</name>
</gene>